<evidence type="ECO:0000313" key="2">
    <source>
        <dbReference type="EMBL" id="APZ93513.1"/>
    </source>
</evidence>
<dbReference type="RefSeq" id="WP_077024966.1">
    <property type="nucleotide sequence ID" value="NZ_CP017641.1"/>
</dbReference>
<gene>
    <name evidence="2" type="ORF">Fuma_03131</name>
</gene>
<keyword evidence="2" id="KW-0808">Transferase</keyword>
<feature type="domain" description="Methyltransferase" evidence="1">
    <location>
        <begin position="161"/>
        <end position="296"/>
    </location>
</feature>
<sequence length="405" mass="45276">MSSDVETFLLQLETAFASRSVQKAVLSKPASKANDAVRRVDIRPVKIRERLLYQFTSREGNQERHRNLTADEAVNEIRESAGIAFRDCLLRTDSAEWTARFNKKGRCLVTERSVQTESPVAPAEHNRQRQYLIPEDQVVPFLVATGVMSKSGRVHAKHYSKFRQINRYVEFIRDIVSRLPTEDTLRIVDFGSGKSYLTFAVHYYLTAGLGRKVHITGLDRRADVVQTCQAIASELKLTGIAFEATDIADFQPAEDVHLAISLHACDTATDDALAAAVAWNANVILAVPCCHHELAAALPATAHPVISGHGILHERFCELTTDAVRAHLLECVGYNTTVMEFIEMEHTGRNVLIRAIRRPADSAPDAPRQNWERLQTFSKELSLPPLQLQRNLAKTGALRFDETVS</sequence>
<evidence type="ECO:0000259" key="1">
    <source>
        <dbReference type="Pfam" id="PF13679"/>
    </source>
</evidence>
<protein>
    <submittedName>
        <fullName evidence="2">Trans-aconitate methyltransferase</fullName>
    </submittedName>
</protein>
<dbReference type="PANTHER" id="PTHR13369:SF3">
    <property type="entry name" value="METHYLTRANSFERASE DOMAIN-CONTAINING PROTEIN"/>
    <property type="match status" value="1"/>
</dbReference>
<dbReference type="AlphaFoldDB" id="A0A1P8WHK0"/>
<proteinExistence type="predicted"/>
<dbReference type="InterPro" id="IPR029063">
    <property type="entry name" value="SAM-dependent_MTases_sf"/>
</dbReference>
<accession>A0A1P8WHK0</accession>
<dbReference type="KEGG" id="fmr:Fuma_03131"/>
<dbReference type="PANTHER" id="PTHR13369">
    <property type="match status" value="1"/>
</dbReference>
<dbReference type="Pfam" id="PF13679">
    <property type="entry name" value="Methyltransf_32"/>
    <property type="match status" value="1"/>
</dbReference>
<dbReference type="GO" id="GO:0005737">
    <property type="term" value="C:cytoplasm"/>
    <property type="evidence" value="ECO:0007669"/>
    <property type="project" value="TreeGrafter"/>
</dbReference>
<keyword evidence="2" id="KW-0489">Methyltransferase</keyword>
<name>A0A1P8WHK0_9PLAN</name>
<dbReference type="SUPFAM" id="SSF53335">
    <property type="entry name" value="S-adenosyl-L-methionine-dependent methyltransferases"/>
    <property type="match status" value="1"/>
</dbReference>
<keyword evidence="3" id="KW-1185">Reference proteome</keyword>
<dbReference type="CDD" id="cd02440">
    <property type="entry name" value="AdoMet_MTases"/>
    <property type="match status" value="1"/>
</dbReference>
<evidence type="ECO:0000313" key="3">
    <source>
        <dbReference type="Proteomes" id="UP000187735"/>
    </source>
</evidence>
<organism evidence="2 3">
    <name type="scientific">Fuerstiella marisgermanici</name>
    <dbReference type="NCBI Taxonomy" id="1891926"/>
    <lineage>
        <taxon>Bacteria</taxon>
        <taxon>Pseudomonadati</taxon>
        <taxon>Planctomycetota</taxon>
        <taxon>Planctomycetia</taxon>
        <taxon>Planctomycetales</taxon>
        <taxon>Planctomycetaceae</taxon>
        <taxon>Fuerstiella</taxon>
    </lineage>
</organism>
<dbReference type="GO" id="GO:0008168">
    <property type="term" value="F:methyltransferase activity"/>
    <property type="evidence" value="ECO:0007669"/>
    <property type="project" value="UniProtKB-KW"/>
</dbReference>
<dbReference type="OrthoDB" id="5502211at2"/>
<dbReference type="InterPro" id="IPR025714">
    <property type="entry name" value="Methyltranfer_dom"/>
</dbReference>
<dbReference type="Gene3D" id="3.40.50.150">
    <property type="entry name" value="Vaccinia Virus protein VP39"/>
    <property type="match status" value="1"/>
</dbReference>
<dbReference type="Proteomes" id="UP000187735">
    <property type="component" value="Chromosome"/>
</dbReference>
<reference evidence="2 3" key="1">
    <citation type="journal article" date="2016" name="Front. Microbiol.">
        <title>Fuerstia marisgermanicae gen. nov., sp. nov., an Unusual Member of the Phylum Planctomycetes from the German Wadden Sea.</title>
        <authorList>
            <person name="Kohn T."/>
            <person name="Heuer A."/>
            <person name="Jogler M."/>
            <person name="Vollmers J."/>
            <person name="Boedeker C."/>
            <person name="Bunk B."/>
            <person name="Rast P."/>
            <person name="Borchert D."/>
            <person name="Glockner I."/>
            <person name="Freese H.M."/>
            <person name="Klenk H.P."/>
            <person name="Overmann J."/>
            <person name="Kaster A.K."/>
            <person name="Rohde M."/>
            <person name="Wiegand S."/>
            <person name="Jogler C."/>
        </authorList>
    </citation>
    <scope>NUCLEOTIDE SEQUENCE [LARGE SCALE GENOMIC DNA]</scope>
    <source>
        <strain evidence="2 3">NH11</strain>
    </source>
</reference>
<dbReference type="EMBL" id="CP017641">
    <property type="protein sequence ID" value="APZ93513.1"/>
    <property type="molecule type" value="Genomic_DNA"/>
</dbReference>
<dbReference type="GO" id="GO:0032259">
    <property type="term" value="P:methylation"/>
    <property type="evidence" value="ECO:0007669"/>
    <property type="project" value="UniProtKB-KW"/>
</dbReference>
<dbReference type="STRING" id="1891926.Fuma_03131"/>